<feature type="domain" description="G-protein coupled receptors family 1 profile" evidence="6">
    <location>
        <begin position="28"/>
        <end position="238"/>
    </location>
</feature>
<evidence type="ECO:0000313" key="7">
    <source>
        <dbReference type="EMBL" id="EYC02882.1"/>
    </source>
</evidence>
<dbReference type="SUPFAM" id="SSF81321">
    <property type="entry name" value="Family A G protein-coupled receptor-like"/>
    <property type="match status" value="1"/>
</dbReference>
<protein>
    <recommendedName>
        <fullName evidence="6">G-protein coupled receptors family 1 profile domain-containing protein</fullName>
    </recommendedName>
</protein>
<sequence>MQLTEWGLQEGHLVAVIIFCISFTGSIGNLLVAIHTLRFPSMRNSFGLLLASQSIGEAVLCSLFAFYYSPMVFFDIHTMKANSRYVGIILAICYDMCILSHLFISLGRMYAICFPLEYRSYFSTFNTKIFIIFTWIAGATRCLISYEVFDCDFVYDDNVWAFLFTRTEECKFISSYIDFFKDVAIVVAIAAVDTVAIVKVLLVKIQSRQRSRNSMDAKRRKEINFLKQTVLQNVAFVVGLLCYFKLAWKFKNHWVNWALTTVVWNVVHCSDSLIIIGFNAEFRTLIASPRNIFKIKNYVTNWRSTGSTAVK</sequence>
<organism evidence="7 8">
    <name type="scientific">Ancylostoma ceylanicum</name>
    <dbReference type="NCBI Taxonomy" id="53326"/>
    <lineage>
        <taxon>Eukaryota</taxon>
        <taxon>Metazoa</taxon>
        <taxon>Ecdysozoa</taxon>
        <taxon>Nematoda</taxon>
        <taxon>Chromadorea</taxon>
        <taxon>Rhabditida</taxon>
        <taxon>Rhabditina</taxon>
        <taxon>Rhabditomorpha</taxon>
        <taxon>Strongyloidea</taxon>
        <taxon>Ancylostomatidae</taxon>
        <taxon>Ancylostomatinae</taxon>
        <taxon>Ancylostoma</taxon>
    </lineage>
</organism>
<dbReference type="EMBL" id="JARK01001433">
    <property type="protein sequence ID" value="EYC02882.1"/>
    <property type="molecule type" value="Genomic_DNA"/>
</dbReference>
<feature type="transmembrane region" description="Helical" evidence="5">
    <location>
        <begin position="46"/>
        <end position="68"/>
    </location>
</feature>
<keyword evidence="4 5" id="KW-0472">Membrane</keyword>
<evidence type="ECO:0000313" key="8">
    <source>
        <dbReference type="Proteomes" id="UP000024635"/>
    </source>
</evidence>
<dbReference type="InterPro" id="IPR019430">
    <property type="entry name" value="7TM_GPCR_serpentine_rcpt_Srx"/>
</dbReference>
<feature type="transmembrane region" description="Helical" evidence="5">
    <location>
        <begin position="224"/>
        <end position="248"/>
    </location>
</feature>
<feature type="transmembrane region" description="Helical" evidence="5">
    <location>
        <begin position="12"/>
        <end position="34"/>
    </location>
</feature>
<dbReference type="GO" id="GO:0016020">
    <property type="term" value="C:membrane"/>
    <property type="evidence" value="ECO:0007669"/>
    <property type="project" value="UniProtKB-SubCell"/>
</dbReference>
<evidence type="ECO:0000256" key="3">
    <source>
        <dbReference type="ARBA" id="ARBA00022989"/>
    </source>
</evidence>
<proteinExistence type="predicted"/>
<dbReference type="Proteomes" id="UP000024635">
    <property type="component" value="Unassembled WGS sequence"/>
</dbReference>
<dbReference type="PANTHER" id="PTHR23017">
    <property type="entry name" value="SERPENTINE RECEPTOR, CLASS X"/>
    <property type="match status" value="1"/>
</dbReference>
<comment type="subcellular location">
    <subcellularLocation>
        <location evidence="1">Membrane</location>
    </subcellularLocation>
</comment>
<evidence type="ECO:0000256" key="5">
    <source>
        <dbReference type="SAM" id="Phobius"/>
    </source>
</evidence>
<dbReference type="PANTHER" id="PTHR23017:SF44">
    <property type="entry name" value="G-PROTEIN COUPLED RECEPTORS FAMILY 1 PROFILE DOMAIN-CONTAINING PROTEIN"/>
    <property type="match status" value="1"/>
</dbReference>
<evidence type="ECO:0000256" key="1">
    <source>
        <dbReference type="ARBA" id="ARBA00004370"/>
    </source>
</evidence>
<reference evidence="8" key="1">
    <citation type="journal article" date="2015" name="Nat. Genet.">
        <title>The genome and transcriptome of the zoonotic hookworm Ancylostoma ceylanicum identify infection-specific gene families.</title>
        <authorList>
            <person name="Schwarz E.M."/>
            <person name="Hu Y."/>
            <person name="Antoshechkin I."/>
            <person name="Miller M.M."/>
            <person name="Sternberg P.W."/>
            <person name="Aroian R.V."/>
        </authorList>
    </citation>
    <scope>NUCLEOTIDE SEQUENCE</scope>
    <source>
        <strain evidence="8">HY135</strain>
    </source>
</reference>
<comment type="caution">
    <text evidence="7">The sequence shown here is derived from an EMBL/GenBank/DDBJ whole genome shotgun (WGS) entry which is preliminary data.</text>
</comment>
<dbReference type="AlphaFoldDB" id="A0A016TJP1"/>
<dbReference type="InterPro" id="IPR017452">
    <property type="entry name" value="GPCR_Rhodpsn_7TM"/>
</dbReference>
<feature type="transmembrane region" description="Helical" evidence="5">
    <location>
        <begin position="88"/>
        <end position="108"/>
    </location>
</feature>
<accession>A0A016TJP1</accession>
<dbReference type="Gene3D" id="1.20.1070.10">
    <property type="entry name" value="Rhodopsin 7-helix transmembrane proteins"/>
    <property type="match status" value="1"/>
</dbReference>
<dbReference type="Pfam" id="PF10328">
    <property type="entry name" value="7TM_GPCR_Srx"/>
    <property type="match status" value="1"/>
</dbReference>
<keyword evidence="2 5" id="KW-0812">Transmembrane</keyword>
<name>A0A016TJP1_9BILA</name>
<evidence type="ECO:0000256" key="2">
    <source>
        <dbReference type="ARBA" id="ARBA00022692"/>
    </source>
</evidence>
<keyword evidence="3 5" id="KW-1133">Transmembrane helix</keyword>
<gene>
    <name evidence="7" type="primary">Acey_s0097.g2996</name>
    <name evidence="7" type="ORF">Y032_0097g2996</name>
</gene>
<feature type="transmembrane region" description="Helical" evidence="5">
    <location>
        <begin position="254"/>
        <end position="280"/>
    </location>
</feature>
<feature type="transmembrane region" description="Helical" evidence="5">
    <location>
        <begin position="183"/>
        <end position="203"/>
    </location>
</feature>
<keyword evidence="8" id="KW-1185">Reference proteome</keyword>
<evidence type="ECO:0000259" key="6">
    <source>
        <dbReference type="PROSITE" id="PS50262"/>
    </source>
</evidence>
<evidence type="ECO:0000256" key="4">
    <source>
        <dbReference type="ARBA" id="ARBA00023136"/>
    </source>
</evidence>
<dbReference type="CDD" id="cd00637">
    <property type="entry name" value="7tm_classA_rhodopsin-like"/>
    <property type="match status" value="1"/>
</dbReference>
<dbReference type="OrthoDB" id="5825164at2759"/>
<dbReference type="PROSITE" id="PS50262">
    <property type="entry name" value="G_PROTEIN_RECEP_F1_2"/>
    <property type="match status" value="1"/>
</dbReference>